<evidence type="ECO:0000313" key="1">
    <source>
        <dbReference type="EMBL" id="TDF94678.1"/>
    </source>
</evidence>
<name>A0A4R5KIT5_9BACL</name>
<comment type="caution">
    <text evidence="1">The sequence shown here is derived from an EMBL/GenBank/DDBJ whole genome shotgun (WGS) entry which is preliminary data.</text>
</comment>
<gene>
    <name evidence="1" type="ORF">E1757_22190</name>
</gene>
<reference evidence="1 2" key="1">
    <citation type="submission" date="2019-03" db="EMBL/GenBank/DDBJ databases">
        <title>This is whole genome sequence of Paenibacillus sp MS74 strain.</title>
        <authorList>
            <person name="Trinh H.N."/>
        </authorList>
    </citation>
    <scope>NUCLEOTIDE SEQUENCE [LARGE SCALE GENOMIC DNA]</scope>
    <source>
        <strain evidence="1 2">MS74</strain>
    </source>
</reference>
<dbReference type="RefSeq" id="WP_133232211.1">
    <property type="nucleotide sequence ID" value="NZ_SMRT01000012.1"/>
</dbReference>
<dbReference type="AlphaFoldDB" id="A0A4R5KIT5"/>
<protein>
    <submittedName>
        <fullName evidence="1">YolD-like family protein</fullName>
    </submittedName>
</protein>
<dbReference type="EMBL" id="SMRT01000012">
    <property type="protein sequence ID" value="TDF94678.1"/>
    <property type="molecule type" value="Genomic_DNA"/>
</dbReference>
<evidence type="ECO:0000313" key="2">
    <source>
        <dbReference type="Proteomes" id="UP000295636"/>
    </source>
</evidence>
<organism evidence="1 2">
    <name type="scientific">Paenibacillus piri</name>
    <dbReference type="NCBI Taxonomy" id="2547395"/>
    <lineage>
        <taxon>Bacteria</taxon>
        <taxon>Bacillati</taxon>
        <taxon>Bacillota</taxon>
        <taxon>Bacilli</taxon>
        <taxon>Bacillales</taxon>
        <taxon>Paenibacillaceae</taxon>
        <taxon>Paenibacillus</taxon>
    </lineage>
</organism>
<dbReference type="Pfam" id="PF08863">
    <property type="entry name" value="YolD"/>
    <property type="match status" value="1"/>
</dbReference>
<dbReference type="InterPro" id="IPR014962">
    <property type="entry name" value="YolD"/>
</dbReference>
<keyword evidence="2" id="KW-1185">Reference proteome</keyword>
<proteinExistence type="predicted"/>
<dbReference type="Proteomes" id="UP000295636">
    <property type="component" value="Unassembled WGS sequence"/>
</dbReference>
<dbReference type="OrthoDB" id="2376882at2"/>
<sequence length="111" mass="13103">MGHKLEGNGRWESSRLILPEHREQIVRSIHERNRHEKPILTEEEIQSIAAADAQSYRNVTEVTFEVFDPFENTEIRGIVTKVDQQLRRFRVGEFEWVKFSEVLKATTIDHD</sequence>
<accession>A0A4R5KIT5</accession>